<gene>
    <name evidence="1" type="ORF">HNP48_006120</name>
</gene>
<dbReference type="Pfam" id="PF04229">
    <property type="entry name" value="GrpB"/>
    <property type="match status" value="1"/>
</dbReference>
<dbReference type="AlphaFoldDB" id="A0A7X0UD88"/>
<dbReference type="PANTHER" id="PTHR34822:SF1">
    <property type="entry name" value="GRPB FAMILY PROTEIN"/>
    <property type="match status" value="1"/>
</dbReference>
<keyword evidence="1" id="KW-0808">Transferase</keyword>
<protein>
    <submittedName>
        <fullName evidence="1">GrpB-like predicted nucleotidyltransferase (UPF0157 family)</fullName>
    </submittedName>
</protein>
<dbReference type="EMBL" id="JACHLK010000019">
    <property type="protein sequence ID" value="MBB6563400.1"/>
    <property type="molecule type" value="Genomic_DNA"/>
</dbReference>
<reference evidence="1 2" key="1">
    <citation type="submission" date="2020-08" db="EMBL/GenBank/DDBJ databases">
        <title>Functional genomics of gut bacteria from endangered species of beetles.</title>
        <authorList>
            <person name="Carlos-Shanley C."/>
        </authorList>
    </citation>
    <scope>NUCLEOTIDE SEQUENCE [LARGE SCALE GENOMIC DNA]</scope>
    <source>
        <strain evidence="1 2">S00198</strain>
    </source>
</reference>
<dbReference type="InterPro" id="IPR043519">
    <property type="entry name" value="NT_sf"/>
</dbReference>
<dbReference type="Gene3D" id="3.30.460.10">
    <property type="entry name" value="Beta Polymerase, domain 2"/>
    <property type="match status" value="1"/>
</dbReference>
<dbReference type="SUPFAM" id="SSF81301">
    <property type="entry name" value="Nucleotidyltransferase"/>
    <property type="match status" value="1"/>
</dbReference>
<dbReference type="PANTHER" id="PTHR34822">
    <property type="entry name" value="GRPB DOMAIN PROTEIN (AFU_ORTHOLOGUE AFUA_1G01530)"/>
    <property type="match status" value="1"/>
</dbReference>
<sequence>MASSPAPLADAWVEIVEYDPGWPALFDAERLLLQAALAPWLAGPVEHIGSTAVPGLPAKPVIDIMAPVHSLTGSMQAISAVAPWDYLYAPYKPEQMHWFCKPSPAHRTHHLHLVPLGSALWHQRLAFRDALRGSAELAAGYAALKRQLALRYRHDREAYTEAKGPFIAAVLARA</sequence>
<name>A0A7X0UD88_9BURK</name>
<dbReference type="InterPro" id="IPR007344">
    <property type="entry name" value="GrpB/CoaE"/>
</dbReference>
<keyword evidence="2" id="KW-1185">Reference proteome</keyword>
<evidence type="ECO:0000313" key="1">
    <source>
        <dbReference type="EMBL" id="MBB6563400.1"/>
    </source>
</evidence>
<proteinExistence type="predicted"/>
<dbReference type="GO" id="GO:0016740">
    <property type="term" value="F:transferase activity"/>
    <property type="evidence" value="ECO:0007669"/>
    <property type="project" value="UniProtKB-KW"/>
</dbReference>
<organism evidence="1 2">
    <name type="scientific">Acidovorax soli</name>
    <dbReference type="NCBI Taxonomy" id="592050"/>
    <lineage>
        <taxon>Bacteria</taxon>
        <taxon>Pseudomonadati</taxon>
        <taxon>Pseudomonadota</taxon>
        <taxon>Betaproteobacteria</taxon>
        <taxon>Burkholderiales</taxon>
        <taxon>Comamonadaceae</taxon>
        <taxon>Acidovorax</taxon>
    </lineage>
</organism>
<dbReference type="Proteomes" id="UP000575083">
    <property type="component" value="Unassembled WGS sequence"/>
</dbReference>
<accession>A0A7X0UD88</accession>
<comment type="caution">
    <text evidence="1">The sequence shown here is derived from an EMBL/GenBank/DDBJ whole genome shotgun (WGS) entry which is preliminary data.</text>
</comment>
<evidence type="ECO:0000313" key="2">
    <source>
        <dbReference type="Proteomes" id="UP000575083"/>
    </source>
</evidence>
<dbReference type="RefSeq" id="WP_184864396.1">
    <property type="nucleotide sequence ID" value="NZ_JACHLK010000019.1"/>
</dbReference>